<dbReference type="PROSITE" id="PS50846">
    <property type="entry name" value="HMA_2"/>
    <property type="match status" value="1"/>
</dbReference>
<reference evidence="3" key="1">
    <citation type="journal article" date="2019" name="Int. J. Syst. Evol. Microbiol.">
        <title>The Global Catalogue of Microorganisms (GCM) 10K type strain sequencing project: providing services to taxonomists for standard genome sequencing and annotation.</title>
        <authorList>
            <consortium name="The Broad Institute Genomics Platform"/>
            <consortium name="The Broad Institute Genome Sequencing Center for Infectious Disease"/>
            <person name="Wu L."/>
            <person name="Ma J."/>
        </authorList>
    </citation>
    <scope>NUCLEOTIDE SEQUENCE [LARGE SCALE GENOMIC DNA]</scope>
    <source>
        <strain evidence="3">JCM 16026</strain>
    </source>
</reference>
<dbReference type="Pfam" id="PF00403">
    <property type="entry name" value="HMA"/>
    <property type="match status" value="1"/>
</dbReference>
<gene>
    <name evidence="2" type="ORF">GCM10009846_22490</name>
</gene>
<evidence type="ECO:0000259" key="1">
    <source>
        <dbReference type="PROSITE" id="PS50846"/>
    </source>
</evidence>
<comment type="caution">
    <text evidence="2">The sequence shown here is derived from an EMBL/GenBank/DDBJ whole genome shotgun (WGS) entry which is preliminary data.</text>
</comment>
<dbReference type="InterPro" id="IPR036163">
    <property type="entry name" value="HMA_dom_sf"/>
</dbReference>
<accession>A0ABP5MJW8</accession>
<dbReference type="SUPFAM" id="SSF55008">
    <property type="entry name" value="HMA, heavy metal-associated domain"/>
    <property type="match status" value="1"/>
</dbReference>
<dbReference type="InterPro" id="IPR006121">
    <property type="entry name" value="HMA_dom"/>
</dbReference>
<dbReference type="EMBL" id="BAAAQT010000006">
    <property type="protein sequence ID" value="GAA2174872.1"/>
    <property type="molecule type" value="Genomic_DNA"/>
</dbReference>
<proteinExistence type="predicted"/>
<organism evidence="2 3">
    <name type="scientific">Agrococcus versicolor</name>
    <dbReference type="NCBI Taxonomy" id="501482"/>
    <lineage>
        <taxon>Bacteria</taxon>
        <taxon>Bacillati</taxon>
        <taxon>Actinomycetota</taxon>
        <taxon>Actinomycetes</taxon>
        <taxon>Micrococcales</taxon>
        <taxon>Microbacteriaceae</taxon>
        <taxon>Agrococcus</taxon>
    </lineage>
</organism>
<dbReference type="RefSeq" id="WP_344343632.1">
    <property type="nucleotide sequence ID" value="NZ_BAAAQT010000006.1"/>
</dbReference>
<dbReference type="Gene3D" id="3.30.70.100">
    <property type="match status" value="1"/>
</dbReference>
<feature type="domain" description="HMA" evidence="1">
    <location>
        <begin position="2"/>
        <end position="67"/>
    </location>
</feature>
<keyword evidence="3" id="KW-1185">Reference proteome</keyword>
<evidence type="ECO:0000313" key="3">
    <source>
        <dbReference type="Proteomes" id="UP001501599"/>
    </source>
</evidence>
<evidence type="ECO:0000313" key="2">
    <source>
        <dbReference type="EMBL" id="GAA2174872.1"/>
    </source>
</evidence>
<dbReference type="CDD" id="cd00371">
    <property type="entry name" value="HMA"/>
    <property type="match status" value="1"/>
</dbReference>
<dbReference type="Proteomes" id="UP001501599">
    <property type="component" value="Unassembled WGS sequence"/>
</dbReference>
<sequence>MATLEYAVTGMTCSHCENSVREEVSQIPGVQVVDVDAASGRLVIESQDAVDDAAVIAAVDEAGYTATARP</sequence>
<protein>
    <submittedName>
        <fullName evidence="2">Heavy-metal-associated domain-containing protein</fullName>
    </submittedName>
</protein>
<name>A0ABP5MJW8_9MICO</name>